<feature type="domain" description="HTH lysR-type" evidence="5">
    <location>
        <begin position="11"/>
        <end position="68"/>
    </location>
</feature>
<dbReference type="InterPro" id="IPR000847">
    <property type="entry name" value="LysR_HTH_N"/>
</dbReference>
<keyword evidence="7" id="KW-1185">Reference proteome</keyword>
<organism evidence="6 7">
    <name type="scientific">Streptomyces cavernicola</name>
    <dbReference type="NCBI Taxonomy" id="3043613"/>
    <lineage>
        <taxon>Bacteria</taxon>
        <taxon>Bacillati</taxon>
        <taxon>Actinomycetota</taxon>
        <taxon>Actinomycetes</taxon>
        <taxon>Kitasatosporales</taxon>
        <taxon>Streptomycetaceae</taxon>
        <taxon>Streptomyces</taxon>
    </lineage>
</organism>
<dbReference type="InterPro" id="IPR005119">
    <property type="entry name" value="LysR_subst-bd"/>
</dbReference>
<dbReference type="EMBL" id="JASCIQ010000056">
    <property type="protein sequence ID" value="MDI3408981.1"/>
    <property type="molecule type" value="Genomic_DNA"/>
</dbReference>
<evidence type="ECO:0000256" key="3">
    <source>
        <dbReference type="ARBA" id="ARBA00023125"/>
    </source>
</evidence>
<proteinExistence type="inferred from homology"/>
<dbReference type="PANTHER" id="PTHR30419:SF8">
    <property type="entry name" value="NITROGEN ASSIMILATION TRANSCRIPTIONAL ACTIVATOR-RELATED"/>
    <property type="match status" value="1"/>
</dbReference>
<dbReference type="Gene3D" id="1.10.10.10">
    <property type="entry name" value="Winged helix-like DNA-binding domain superfamily/Winged helix DNA-binding domain"/>
    <property type="match status" value="1"/>
</dbReference>
<accession>A0ABT6SLB3</accession>
<dbReference type="PROSITE" id="PS50931">
    <property type="entry name" value="HTH_LYSR"/>
    <property type="match status" value="1"/>
</dbReference>
<evidence type="ECO:0000256" key="1">
    <source>
        <dbReference type="ARBA" id="ARBA00009437"/>
    </source>
</evidence>
<dbReference type="SUPFAM" id="SSF46785">
    <property type="entry name" value="Winged helix' DNA-binding domain"/>
    <property type="match status" value="1"/>
</dbReference>
<protein>
    <submittedName>
        <fullName evidence="6">LysR substrate-binding domain-containing protein</fullName>
    </submittedName>
</protein>
<evidence type="ECO:0000259" key="5">
    <source>
        <dbReference type="PROSITE" id="PS50931"/>
    </source>
</evidence>
<gene>
    <name evidence="6" type="ORF">QIS96_34845</name>
</gene>
<dbReference type="Gene3D" id="3.40.190.10">
    <property type="entry name" value="Periplasmic binding protein-like II"/>
    <property type="match status" value="2"/>
</dbReference>
<evidence type="ECO:0000256" key="4">
    <source>
        <dbReference type="ARBA" id="ARBA00023163"/>
    </source>
</evidence>
<dbReference type="RefSeq" id="WP_282546857.1">
    <property type="nucleotide sequence ID" value="NZ_JASCIQ010000056.1"/>
</dbReference>
<evidence type="ECO:0000313" key="6">
    <source>
        <dbReference type="EMBL" id="MDI3408981.1"/>
    </source>
</evidence>
<comment type="similarity">
    <text evidence="1">Belongs to the LysR transcriptional regulatory family.</text>
</comment>
<dbReference type="Proteomes" id="UP001223978">
    <property type="component" value="Unassembled WGS sequence"/>
</dbReference>
<keyword evidence="2" id="KW-0805">Transcription regulation</keyword>
<name>A0ABT6SLB3_9ACTN</name>
<dbReference type="InterPro" id="IPR036390">
    <property type="entry name" value="WH_DNA-bd_sf"/>
</dbReference>
<dbReference type="Pfam" id="PF03466">
    <property type="entry name" value="LysR_substrate"/>
    <property type="match status" value="1"/>
</dbReference>
<sequence length="308" mass="33086">MDMPRLLDGRLKLRHLILVDALTEQGSVVGAAAALHVTQPVVTRGLHDLEAILGVTLYDRGPRGITPTVFGAAFTDHARAVLAQLRQAARHMTEIAEADRGTVVVGTHLAGSNLLLPRAIAAVKERHPLLTVVVREATPEVLLVGLEAGRVDLILGRLTSLAGDTTVRESLYEESVKVVVGEAHPLSDRAEVGLADLLEYPWILPGTETVLRRELEEFFVRNGLALPENRVECTSFLTVRQLLIETDVVAVLPGLIGRGDPRLVTLPVPLEPIGHSVGVTLPAGRPLGPSTQKLLTTLRSVAAELEES</sequence>
<dbReference type="InterPro" id="IPR050950">
    <property type="entry name" value="HTH-type_LysR_regulators"/>
</dbReference>
<comment type="caution">
    <text evidence="6">The sequence shown here is derived from an EMBL/GenBank/DDBJ whole genome shotgun (WGS) entry which is preliminary data.</text>
</comment>
<dbReference type="InterPro" id="IPR036388">
    <property type="entry name" value="WH-like_DNA-bd_sf"/>
</dbReference>
<evidence type="ECO:0000256" key="2">
    <source>
        <dbReference type="ARBA" id="ARBA00023015"/>
    </source>
</evidence>
<evidence type="ECO:0000313" key="7">
    <source>
        <dbReference type="Proteomes" id="UP001223978"/>
    </source>
</evidence>
<dbReference type="Pfam" id="PF00126">
    <property type="entry name" value="HTH_1"/>
    <property type="match status" value="1"/>
</dbReference>
<dbReference type="PRINTS" id="PR00039">
    <property type="entry name" value="HTHLYSR"/>
</dbReference>
<dbReference type="PANTHER" id="PTHR30419">
    <property type="entry name" value="HTH-TYPE TRANSCRIPTIONAL REGULATOR YBHD"/>
    <property type="match status" value="1"/>
</dbReference>
<keyword evidence="3" id="KW-0238">DNA-binding</keyword>
<keyword evidence="4" id="KW-0804">Transcription</keyword>
<dbReference type="SUPFAM" id="SSF53850">
    <property type="entry name" value="Periplasmic binding protein-like II"/>
    <property type="match status" value="1"/>
</dbReference>
<reference evidence="6 7" key="1">
    <citation type="submission" date="2023-05" db="EMBL/GenBank/DDBJ databases">
        <title>Draft genome sequence of Streptomyces sp. B-S-A6 isolated from a cave soil in Thailand.</title>
        <authorList>
            <person name="Chamroensaksri N."/>
            <person name="Muangham S."/>
        </authorList>
    </citation>
    <scope>NUCLEOTIDE SEQUENCE [LARGE SCALE GENOMIC DNA]</scope>
    <source>
        <strain evidence="6 7">B-S-A6</strain>
    </source>
</reference>